<name>A0A9P6DY21_9AGAM</name>
<keyword evidence="2" id="KW-1185">Reference proteome</keyword>
<accession>A0A9P6DY21</accession>
<organism evidence="1 2">
    <name type="scientific">Hydnum rufescens UP504</name>
    <dbReference type="NCBI Taxonomy" id="1448309"/>
    <lineage>
        <taxon>Eukaryota</taxon>
        <taxon>Fungi</taxon>
        <taxon>Dikarya</taxon>
        <taxon>Basidiomycota</taxon>
        <taxon>Agaricomycotina</taxon>
        <taxon>Agaricomycetes</taxon>
        <taxon>Cantharellales</taxon>
        <taxon>Hydnaceae</taxon>
        <taxon>Hydnum</taxon>
    </lineage>
</organism>
<protein>
    <submittedName>
        <fullName evidence="1">Uncharacterized protein</fullName>
    </submittedName>
</protein>
<evidence type="ECO:0000313" key="2">
    <source>
        <dbReference type="Proteomes" id="UP000886523"/>
    </source>
</evidence>
<gene>
    <name evidence="1" type="ORF">BS47DRAFT_799397</name>
</gene>
<dbReference type="AlphaFoldDB" id="A0A9P6DY21"/>
<evidence type="ECO:0000313" key="1">
    <source>
        <dbReference type="EMBL" id="KAF9515213.1"/>
    </source>
</evidence>
<comment type="caution">
    <text evidence="1">The sequence shown here is derived from an EMBL/GenBank/DDBJ whole genome shotgun (WGS) entry which is preliminary data.</text>
</comment>
<dbReference type="EMBL" id="MU128952">
    <property type="protein sequence ID" value="KAF9515213.1"/>
    <property type="molecule type" value="Genomic_DNA"/>
</dbReference>
<dbReference type="Proteomes" id="UP000886523">
    <property type="component" value="Unassembled WGS sequence"/>
</dbReference>
<reference evidence="1" key="1">
    <citation type="journal article" date="2020" name="Nat. Commun.">
        <title>Large-scale genome sequencing of mycorrhizal fungi provides insights into the early evolution of symbiotic traits.</title>
        <authorList>
            <person name="Miyauchi S."/>
            <person name="Kiss E."/>
            <person name="Kuo A."/>
            <person name="Drula E."/>
            <person name="Kohler A."/>
            <person name="Sanchez-Garcia M."/>
            <person name="Morin E."/>
            <person name="Andreopoulos B."/>
            <person name="Barry K.W."/>
            <person name="Bonito G."/>
            <person name="Buee M."/>
            <person name="Carver A."/>
            <person name="Chen C."/>
            <person name="Cichocki N."/>
            <person name="Clum A."/>
            <person name="Culley D."/>
            <person name="Crous P.W."/>
            <person name="Fauchery L."/>
            <person name="Girlanda M."/>
            <person name="Hayes R.D."/>
            <person name="Keri Z."/>
            <person name="LaButti K."/>
            <person name="Lipzen A."/>
            <person name="Lombard V."/>
            <person name="Magnuson J."/>
            <person name="Maillard F."/>
            <person name="Murat C."/>
            <person name="Nolan M."/>
            <person name="Ohm R.A."/>
            <person name="Pangilinan J."/>
            <person name="Pereira M.F."/>
            <person name="Perotto S."/>
            <person name="Peter M."/>
            <person name="Pfister S."/>
            <person name="Riley R."/>
            <person name="Sitrit Y."/>
            <person name="Stielow J.B."/>
            <person name="Szollosi G."/>
            <person name="Zifcakova L."/>
            <person name="Stursova M."/>
            <person name="Spatafora J.W."/>
            <person name="Tedersoo L."/>
            <person name="Vaario L.M."/>
            <person name="Yamada A."/>
            <person name="Yan M."/>
            <person name="Wang P."/>
            <person name="Xu J."/>
            <person name="Bruns T."/>
            <person name="Baldrian P."/>
            <person name="Vilgalys R."/>
            <person name="Dunand C."/>
            <person name="Henrissat B."/>
            <person name="Grigoriev I.V."/>
            <person name="Hibbett D."/>
            <person name="Nagy L.G."/>
            <person name="Martin F.M."/>
        </authorList>
    </citation>
    <scope>NUCLEOTIDE SEQUENCE</scope>
    <source>
        <strain evidence="1">UP504</strain>
    </source>
</reference>
<sequence length="152" mass="16579">MIEEPLHYDSPPPSTLVCQFLHVGLLNSRGIENWLEIEVAGTSTRGTVTLAATPGASASWHQNRFSTRIDQALSLIELGIRIEAISDTSIGTTIIQPPLGIIFRELRTYGRLVKEDRPVQSPPETVGPISLGLITDGVVRHEVNHDASMETS</sequence>
<proteinExistence type="predicted"/>